<sequence length="87" mass="9744">MRKLSKYKVCGEVDSTVTGKLLYLILEELADKNGEIIIPQKKISAALHISKGAVSRNLRRLREGGYIDVVAQYHSDGGRAANKYRIR</sequence>
<reference evidence="2" key="1">
    <citation type="submission" date="2016-04" db="EMBL/GenBank/DDBJ databases">
        <authorList>
            <person name="Evans L.H."/>
            <person name="Alamgir A."/>
            <person name="Owens N."/>
            <person name="Weber N.D."/>
            <person name="Virtaneva K."/>
            <person name="Barbian K."/>
            <person name="Babar A."/>
            <person name="Rosenke K."/>
        </authorList>
    </citation>
    <scope>NUCLEOTIDE SEQUENCE</scope>
    <source>
        <strain evidence="2">86</strain>
    </source>
</reference>
<dbReference type="Pfam" id="PF12802">
    <property type="entry name" value="MarR_2"/>
    <property type="match status" value="1"/>
</dbReference>
<name>A0A212JMS1_9FIRM</name>
<dbReference type="GO" id="GO:0003700">
    <property type="term" value="F:DNA-binding transcription factor activity"/>
    <property type="evidence" value="ECO:0007669"/>
    <property type="project" value="InterPro"/>
</dbReference>
<dbReference type="SUPFAM" id="SSF46785">
    <property type="entry name" value="Winged helix' DNA-binding domain"/>
    <property type="match status" value="1"/>
</dbReference>
<dbReference type="InterPro" id="IPR000835">
    <property type="entry name" value="HTH_MarR-typ"/>
</dbReference>
<dbReference type="EMBL" id="FLUN01000001">
    <property type="protein sequence ID" value="SBW00739.1"/>
    <property type="molecule type" value="Genomic_DNA"/>
</dbReference>
<organism evidence="2">
    <name type="scientific">uncultured Eubacteriales bacterium</name>
    <dbReference type="NCBI Taxonomy" id="172733"/>
    <lineage>
        <taxon>Bacteria</taxon>
        <taxon>Bacillati</taxon>
        <taxon>Bacillota</taxon>
        <taxon>Clostridia</taxon>
        <taxon>Eubacteriales</taxon>
        <taxon>environmental samples</taxon>
    </lineage>
</organism>
<dbReference type="InterPro" id="IPR036390">
    <property type="entry name" value="WH_DNA-bd_sf"/>
</dbReference>
<gene>
    <name evidence="2" type="ORF">KL86CLO1_11383</name>
</gene>
<evidence type="ECO:0000259" key="1">
    <source>
        <dbReference type="Pfam" id="PF12802"/>
    </source>
</evidence>
<accession>A0A212JMS1</accession>
<proteinExistence type="predicted"/>
<protein>
    <recommendedName>
        <fullName evidence="1">HTH marR-type domain-containing protein</fullName>
    </recommendedName>
</protein>
<dbReference type="AlphaFoldDB" id="A0A212JMS1"/>
<dbReference type="InterPro" id="IPR036388">
    <property type="entry name" value="WH-like_DNA-bd_sf"/>
</dbReference>
<feature type="domain" description="HTH marR-type" evidence="1">
    <location>
        <begin position="23"/>
        <end position="71"/>
    </location>
</feature>
<evidence type="ECO:0000313" key="2">
    <source>
        <dbReference type="EMBL" id="SBW00739.1"/>
    </source>
</evidence>
<dbReference type="Gene3D" id="1.10.10.10">
    <property type="entry name" value="Winged helix-like DNA-binding domain superfamily/Winged helix DNA-binding domain"/>
    <property type="match status" value="1"/>
</dbReference>